<dbReference type="STRING" id="169679.CSACC_43830"/>
<organism evidence="10 11">
    <name type="scientific">Clostridium saccharobutylicum</name>
    <dbReference type="NCBI Taxonomy" id="169679"/>
    <lineage>
        <taxon>Bacteria</taxon>
        <taxon>Bacillati</taxon>
        <taxon>Bacillota</taxon>
        <taxon>Clostridia</taxon>
        <taxon>Eubacteriales</taxon>
        <taxon>Clostridiaceae</taxon>
        <taxon>Clostridium</taxon>
    </lineage>
</organism>
<dbReference type="GO" id="GO:0046654">
    <property type="term" value="P:tetrahydrofolate biosynthetic process"/>
    <property type="evidence" value="ECO:0007669"/>
    <property type="project" value="UniProtKB-UniPathway"/>
</dbReference>
<evidence type="ECO:0000256" key="1">
    <source>
        <dbReference type="ARBA" id="ARBA00004903"/>
    </source>
</evidence>
<dbReference type="EC" id="1.5.1.3" evidence="3 8"/>
<dbReference type="InterPro" id="IPR012259">
    <property type="entry name" value="DHFR"/>
</dbReference>
<dbReference type="AlphaFoldDB" id="A0A1S8NJP9"/>
<sequence>MLSIIVAIAKNNVIGKDNKLIWHISEDLKRFKSITSGKSMIMGRKTFESLPGILPNREHIILTRDKNFKVNSDKVKVVNDLDTLIEKYSNCEDEVFVIGGAEVYKQLLPYAHKLYLTKIDTDFEGDTYFPQINYDEFKSEFTSEKFADEKNGLNYTFINLIRK</sequence>
<comment type="pathway">
    <text evidence="1 8">Cofactor biosynthesis; tetrahydrofolate biosynthesis; 5,6,7,8-tetrahydrofolate from 7,8-dihydrofolate: step 1/1.</text>
</comment>
<dbReference type="Gene3D" id="3.40.430.10">
    <property type="entry name" value="Dihydrofolate Reductase, subunit A"/>
    <property type="match status" value="1"/>
</dbReference>
<evidence type="ECO:0000256" key="5">
    <source>
        <dbReference type="ARBA" id="ARBA00022857"/>
    </source>
</evidence>
<dbReference type="Proteomes" id="UP000191154">
    <property type="component" value="Unassembled WGS sequence"/>
</dbReference>
<dbReference type="GO" id="GO:0046655">
    <property type="term" value="P:folic acid metabolic process"/>
    <property type="evidence" value="ECO:0007669"/>
    <property type="project" value="TreeGrafter"/>
</dbReference>
<comment type="function">
    <text evidence="7 8">Key enzyme in folate metabolism. Catalyzes an essential reaction for de novo glycine and purine synthesis, and for DNA precursor synthesis.</text>
</comment>
<comment type="caution">
    <text evidence="10">The sequence shown here is derived from an EMBL/GenBank/DDBJ whole genome shotgun (WGS) entry which is preliminary data.</text>
</comment>
<dbReference type="InterPro" id="IPR024072">
    <property type="entry name" value="DHFR-like_dom_sf"/>
</dbReference>
<name>A0A1S8NJP9_CLOSA</name>
<dbReference type="InterPro" id="IPR001796">
    <property type="entry name" value="DHFR_dom"/>
</dbReference>
<feature type="domain" description="DHFR" evidence="9">
    <location>
        <begin position="1"/>
        <end position="162"/>
    </location>
</feature>
<dbReference type="PIRSF" id="PIRSF000194">
    <property type="entry name" value="DHFR"/>
    <property type="match status" value="1"/>
</dbReference>
<accession>A0A1S8NJP9</accession>
<dbReference type="GO" id="GO:0006730">
    <property type="term" value="P:one-carbon metabolic process"/>
    <property type="evidence" value="ECO:0007669"/>
    <property type="project" value="UniProtKB-KW"/>
</dbReference>
<evidence type="ECO:0000313" key="11">
    <source>
        <dbReference type="Proteomes" id="UP000191154"/>
    </source>
</evidence>
<dbReference type="PROSITE" id="PS51330">
    <property type="entry name" value="DHFR_2"/>
    <property type="match status" value="1"/>
</dbReference>
<dbReference type="GO" id="GO:0046452">
    <property type="term" value="P:dihydrofolate metabolic process"/>
    <property type="evidence" value="ECO:0007669"/>
    <property type="project" value="TreeGrafter"/>
</dbReference>
<keyword evidence="5 8" id="KW-0521">NADP</keyword>
<evidence type="ECO:0000313" key="10">
    <source>
        <dbReference type="EMBL" id="OOM16705.1"/>
    </source>
</evidence>
<keyword evidence="4 8" id="KW-0554">One-carbon metabolism</keyword>
<reference evidence="10 11" key="1">
    <citation type="submission" date="2016-05" db="EMBL/GenBank/DDBJ databases">
        <title>Microbial solvent formation.</title>
        <authorList>
            <person name="Poehlein A."/>
            <person name="Montoya Solano J.D."/>
            <person name="Flitsch S."/>
            <person name="Krabben P."/>
            <person name="Duerre P."/>
            <person name="Daniel R."/>
        </authorList>
    </citation>
    <scope>NUCLEOTIDE SEQUENCE [LARGE SCALE GENOMIC DNA]</scope>
    <source>
        <strain evidence="10 11">L1-8</strain>
    </source>
</reference>
<dbReference type="SUPFAM" id="SSF53597">
    <property type="entry name" value="Dihydrofolate reductase-like"/>
    <property type="match status" value="1"/>
</dbReference>
<dbReference type="RefSeq" id="WP_077864379.1">
    <property type="nucleotide sequence ID" value="NZ_LZYZ01000001.1"/>
</dbReference>
<dbReference type="FunFam" id="3.40.430.10:FF:000001">
    <property type="entry name" value="Dihydrofolate reductase"/>
    <property type="match status" value="1"/>
</dbReference>
<dbReference type="CDD" id="cd00209">
    <property type="entry name" value="DHFR"/>
    <property type="match status" value="1"/>
</dbReference>
<evidence type="ECO:0000256" key="6">
    <source>
        <dbReference type="ARBA" id="ARBA00023002"/>
    </source>
</evidence>
<gene>
    <name evidence="10" type="primary">dhfrIII</name>
    <name evidence="10" type="ORF">CLOSAC_09970</name>
</gene>
<comment type="catalytic activity">
    <reaction evidence="8">
        <text>(6S)-5,6,7,8-tetrahydrofolate + NADP(+) = 7,8-dihydrofolate + NADPH + H(+)</text>
        <dbReference type="Rhea" id="RHEA:15009"/>
        <dbReference type="ChEBI" id="CHEBI:15378"/>
        <dbReference type="ChEBI" id="CHEBI:57451"/>
        <dbReference type="ChEBI" id="CHEBI:57453"/>
        <dbReference type="ChEBI" id="CHEBI:57783"/>
        <dbReference type="ChEBI" id="CHEBI:58349"/>
        <dbReference type="EC" id="1.5.1.3"/>
    </reaction>
</comment>
<proteinExistence type="inferred from homology"/>
<protein>
    <recommendedName>
        <fullName evidence="3 8">Dihydrofolate reductase</fullName>
        <ecNumber evidence="3 8">1.5.1.3</ecNumber>
    </recommendedName>
</protein>
<evidence type="ECO:0000256" key="8">
    <source>
        <dbReference type="PIRNR" id="PIRNR000194"/>
    </source>
</evidence>
<dbReference type="PANTHER" id="PTHR48069:SF3">
    <property type="entry name" value="DIHYDROFOLATE REDUCTASE"/>
    <property type="match status" value="1"/>
</dbReference>
<dbReference type="EMBL" id="LZYZ01000001">
    <property type="protein sequence ID" value="OOM16705.1"/>
    <property type="molecule type" value="Genomic_DNA"/>
</dbReference>
<dbReference type="GO" id="GO:0070401">
    <property type="term" value="F:NADP+ binding"/>
    <property type="evidence" value="ECO:0007669"/>
    <property type="project" value="UniProtKB-ARBA"/>
</dbReference>
<evidence type="ECO:0000256" key="4">
    <source>
        <dbReference type="ARBA" id="ARBA00022563"/>
    </source>
</evidence>
<comment type="similarity">
    <text evidence="2 8">Belongs to the dihydrofolate reductase family.</text>
</comment>
<evidence type="ECO:0000256" key="2">
    <source>
        <dbReference type="ARBA" id="ARBA00009539"/>
    </source>
</evidence>
<dbReference type="PRINTS" id="PR00070">
    <property type="entry name" value="DHFR"/>
</dbReference>
<evidence type="ECO:0000259" key="9">
    <source>
        <dbReference type="PROSITE" id="PS51330"/>
    </source>
</evidence>
<evidence type="ECO:0000256" key="7">
    <source>
        <dbReference type="ARBA" id="ARBA00025067"/>
    </source>
</evidence>
<dbReference type="UniPathway" id="UPA00077">
    <property type="reaction ID" value="UER00158"/>
</dbReference>
<dbReference type="GO" id="GO:0005829">
    <property type="term" value="C:cytosol"/>
    <property type="evidence" value="ECO:0007669"/>
    <property type="project" value="TreeGrafter"/>
</dbReference>
<evidence type="ECO:0000256" key="3">
    <source>
        <dbReference type="ARBA" id="ARBA00012856"/>
    </source>
</evidence>
<dbReference type="PANTHER" id="PTHR48069">
    <property type="entry name" value="DIHYDROFOLATE REDUCTASE"/>
    <property type="match status" value="1"/>
</dbReference>
<dbReference type="Pfam" id="PF00186">
    <property type="entry name" value="DHFR_1"/>
    <property type="match status" value="1"/>
</dbReference>
<dbReference type="GO" id="GO:0004146">
    <property type="term" value="F:dihydrofolate reductase activity"/>
    <property type="evidence" value="ECO:0007669"/>
    <property type="project" value="UniProtKB-EC"/>
</dbReference>
<keyword evidence="6 8" id="KW-0560">Oxidoreductase</keyword>